<dbReference type="Pfam" id="PF00531">
    <property type="entry name" value="Death"/>
    <property type="match status" value="1"/>
</dbReference>
<dbReference type="SUPFAM" id="SSF47986">
    <property type="entry name" value="DEATH domain"/>
    <property type="match status" value="1"/>
</dbReference>
<sequence>MDIPDDRPTVSELIEFHELLIKGQLEESLPLLDADTIRKIRNAVNDHEKMSLLRKVFEEHPTLLHEMRVATGKIKGSFHLRKVETSSPTSSKPHEPSITTQSSQTESTINIPLAVPLLIQGTQSPEYITMKEMLADLVDLLAGNAPVISQLNNHLFSSDLIPKAVHVTVGTTGLTPYDRANKIFSSVLATLECHSNPNSVFSSLITSLQKVGLKNMAYKLMTNLRGKGGHVDANLEQQPSVSKGPLQPVDVTAQSHTPQPTITGSQSSTPTTVIELSSKDEVAANIENLHSCFASLDSNIRDEFEELVEKGKVKLKAVASYILCFIDQLIDVLNLLKRCGFPQTRWHELGLTLGLHKNTLDAIERNHPGDVSRCLTECLSQWLSRADNVDSKGGATFDSLSDALKSMNENAAADKLDQESKLISLIVLVLTVCVYSIERNAMISGNDIKGTNDVHSTATGPAPPPGTNKPLIGGPPLSPIALMDIPDDRPTVSELIEFHKLLIKGQLEESLPLLDADTIRKIRNAANDHEGMLIRAFEEHPKLLHKMRVATEKIKVLSQKTLKNLQPAPEPHQSSTQLTPPVPKPRQNAQPQPCAQPLPVQSTQPPPVPPRPKSDDTYSTVSSPVPPSVTNNDTAFPSGEIVVTTAIVRPVTSSTVNQLPTANATVSASASELFFSAAHQSMFDEIRGSFIILIDELVPLISQSKTSIDEMKSFLQRFYPKFSAELPDADSVEGIMNIAVKNCRLNNISILKLIIKRFKITEANPLVSEYEKEVKTACKFLKDFLSQNQPQHFLICETIQFTLGWEPEEHSLDDIRNLLEEAFKELNKRIIIRSIHRGNSIIIICYGPHHLLAALLLEVQDNLTVLMKEFSLMRLTIGHYTVYDKRIRYKVMNNECLAEEIKLADGEEQELRTLLDYKEGVIVDLLLNH</sequence>
<dbReference type="InParanoid" id="A0A1X7SYJ0"/>
<evidence type="ECO:0000313" key="3">
    <source>
        <dbReference type="EnsemblMetazoa" id="Aqu2.1.07206_001"/>
    </source>
</evidence>
<proteinExistence type="predicted"/>
<feature type="region of interest" description="Disordered" evidence="1">
    <location>
        <begin position="82"/>
        <end position="105"/>
    </location>
</feature>
<accession>A0A1X7SYJ0</accession>
<dbReference type="InterPro" id="IPR000488">
    <property type="entry name" value="Death_dom"/>
</dbReference>
<protein>
    <recommendedName>
        <fullName evidence="2">Death domain-containing protein</fullName>
    </recommendedName>
</protein>
<dbReference type="InterPro" id="IPR011029">
    <property type="entry name" value="DEATH-like_dom_sf"/>
</dbReference>
<dbReference type="AlphaFoldDB" id="A0A1X7SYJ0"/>
<feature type="region of interest" description="Disordered" evidence="1">
    <location>
        <begin position="564"/>
        <end position="636"/>
    </location>
</feature>
<feature type="region of interest" description="Disordered" evidence="1">
    <location>
        <begin position="229"/>
        <end position="271"/>
    </location>
</feature>
<evidence type="ECO:0000256" key="1">
    <source>
        <dbReference type="SAM" id="MobiDB-lite"/>
    </source>
</evidence>
<dbReference type="PROSITE" id="PS50017">
    <property type="entry name" value="DEATH_DOMAIN"/>
    <property type="match status" value="1"/>
</dbReference>
<organism evidence="3">
    <name type="scientific">Amphimedon queenslandica</name>
    <name type="common">Sponge</name>
    <dbReference type="NCBI Taxonomy" id="400682"/>
    <lineage>
        <taxon>Eukaryota</taxon>
        <taxon>Metazoa</taxon>
        <taxon>Porifera</taxon>
        <taxon>Demospongiae</taxon>
        <taxon>Heteroscleromorpha</taxon>
        <taxon>Haplosclerida</taxon>
        <taxon>Niphatidae</taxon>
        <taxon>Amphimedon</taxon>
    </lineage>
</organism>
<dbReference type="GO" id="GO:0007165">
    <property type="term" value="P:signal transduction"/>
    <property type="evidence" value="ECO:0007669"/>
    <property type="project" value="InterPro"/>
</dbReference>
<dbReference type="Gene3D" id="1.10.533.10">
    <property type="entry name" value="Death Domain, Fas"/>
    <property type="match status" value="1"/>
</dbReference>
<feature type="domain" description="Death" evidence="2">
    <location>
        <begin position="345"/>
        <end position="420"/>
    </location>
</feature>
<name>A0A1X7SYJ0_AMPQE</name>
<reference evidence="3" key="1">
    <citation type="submission" date="2017-05" db="UniProtKB">
        <authorList>
            <consortium name="EnsemblMetazoa"/>
        </authorList>
    </citation>
    <scope>IDENTIFICATION</scope>
</reference>
<dbReference type="EnsemblMetazoa" id="Aqu2.1.07206_001">
    <property type="protein sequence ID" value="Aqu2.1.07206_001"/>
    <property type="gene ID" value="Aqu2.1.07206"/>
</dbReference>
<dbReference type="CDD" id="cd01670">
    <property type="entry name" value="Death"/>
    <property type="match status" value="1"/>
</dbReference>
<feature type="compositionally biased region" description="Polar residues" evidence="1">
    <location>
        <begin position="252"/>
        <end position="271"/>
    </location>
</feature>
<evidence type="ECO:0000259" key="2">
    <source>
        <dbReference type="PROSITE" id="PS50017"/>
    </source>
</evidence>